<dbReference type="EMBL" id="MAYW01000407">
    <property type="protein sequence ID" value="ODS29695.1"/>
    <property type="molecule type" value="Genomic_DNA"/>
</dbReference>
<comment type="caution">
    <text evidence="1">The sequence shown here is derived from an EMBL/GenBank/DDBJ whole genome shotgun (WGS) entry which is preliminary data.</text>
</comment>
<dbReference type="Proteomes" id="UP000094056">
    <property type="component" value="Unassembled WGS sequence"/>
</dbReference>
<name>A0A1E3X265_9BACT</name>
<evidence type="ECO:0000313" key="2">
    <source>
        <dbReference type="Proteomes" id="UP000094056"/>
    </source>
</evidence>
<protein>
    <recommendedName>
        <fullName evidence="3">Secretion system C-terminal sorting domain-containing protein</fullName>
    </recommendedName>
</protein>
<proteinExistence type="predicted"/>
<reference evidence="1 2" key="1">
    <citation type="submission" date="2016-07" db="EMBL/GenBank/DDBJ databases">
        <title>Draft genome of Scalindua rubra, obtained from a brine-seawater interface in the Red Sea, sheds light on salt adaptation in anammox bacteria.</title>
        <authorList>
            <person name="Speth D.R."/>
            <person name="Lagkouvardos I."/>
            <person name="Wang Y."/>
            <person name="Qian P.-Y."/>
            <person name="Dutilh B.E."/>
            <person name="Jetten M.S."/>
        </authorList>
    </citation>
    <scope>NUCLEOTIDE SEQUENCE [LARGE SCALE GENOMIC DNA]</scope>
    <source>
        <strain evidence="1">BSI-1</strain>
    </source>
</reference>
<evidence type="ECO:0000313" key="1">
    <source>
        <dbReference type="EMBL" id="ODS29695.1"/>
    </source>
</evidence>
<feature type="non-terminal residue" evidence="1">
    <location>
        <position position="333"/>
    </location>
</feature>
<sequence>MKLYFDNRPRKRPSKGRSLLWRSCGGFKIPTKYFSENIKCFLPSAGTYYLNIGNNLLAYSRILTIFILINCLYSSGNNNSYYFACGQNQEINVFWDYSGQDENFLGCNLIRSEDIQGDYVQVNDDILISSQNQFSYKDTTNIIDTLDYFYKIVYVWQDSSYTDELPIYTFKLIEFQNNDEETINIILENRNDSENELLLYVSSDNIGWDLMFQGILTNPDTVTIDPYYYQDVGYHYLLFEFWSWSEGVQCLGNLKISAEYLIELIEDSAIVNEEITLTYTVILYPNFPNPFNPYTTITYTLTKSGHVRLDVFDLLGNKVKTLTNKRQNPSSYS</sequence>
<dbReference type="AlphaFoldDB" id="A0A1E3X265"/>
<evidence type="ECO:0008006" key="3">
    <source>
        <dbReference type="Google" id="ProtNLM"/>
    </source>
</evidence>
<gene>
    <name evidence="1" type="ORF">SCARUB_05203</name>
</gene>
<organism evidence="1 2">
    <name type="scientific">Candidatus Scalindua rubra</name>
    <dbReference type="NCBI Taxonomy" id="1872076"/>
    <lineage>
        <taxon>Bacteria</taxon>
        <taxon>Pseudomonadati</taxon>
        <taxon>Planctomycetota</taxon>
        <taxon>Candidatus Brocadiia</taxon>
        <taxon>Candidatus Brocadiales</taxon>
        <taxon>Candidatus Scalinduaceae</taxon>
        <taxon>Candidatus Scalindua</taxon>
    </lineage>
</organism>
<accession>A0A1E3X265</accession>